<feature type="compositionally biased region" description="Polar residues" evidence="1">
    <location>
        <begin position="84"/>
        <end position="101"/>
    </location>
</feature>
<accession>A0A3G5ACX9</accession>
<feature type="compositionally biased region" description="Acidic residues" evidence="1">
    <location>
        <begin position="104"/>
        <end position="115"/>
    </location>
</feature>
<name>A0A3G5ACX9_9VIRU</name>
<feature type="region of interest" description="Disordered" evidence="1">
    <location>
        <begin position="84"/>
        <end position="118"/>
    </location>
</feature>
<evidence type="ECO:0000256" key="1">
    <source>
        <dbReference type="SAM" id="MobiDB-lite"/>
    </source>
</evidence>
<protein>
    <submittedName>
        <fullName evidence="2">Uncharacterized protein</fullName>
    </submittedName>
</protein>
<reference evidence="2" key="1">
    <citation type="submission" date="2018-10" db="EMBL/GenBank/DDBJ databases">
        <title>Hidden diversity of soil giant viruses.</title>
        <authorList>
            <person name="Schulz F."/>
            <person name="Alteio L."/>
            <person name="Goudeau D."/>
            <person name="Ryan E.M."/>
            <person name="Malmstrom R.R."/>
            <person name="Blanchard J."/>
            <person name="Woyke T."/>
        </authorList>
    </citation>
    <scope>NUCLEOTIDE SEQUENCE</scope>
    <source>
        <strain evidence="2">SAV1</strain>
    </source>
</reference>
<gene>
    <name evidence="2" type="ORF">Satyrvirus2_41</name>
</gene>
<dbReference type="EMBL" id="MK072438">
    <property type="protein sequence ID" value="AYV85030.1"/>
    <property type="molecule type" value="Genomic_DNA"/>
</dbReference>
<sequence>MALDSKSDFDDINSLINDDDISHIEFTESLPSDKNIKGGAETLDYLDDYSSAQYGSNNGQPATSSYEGELYDIFQKANDYRNMVNNSQNKMDGGKKTTSSAEMREEEEKEETEGTEEIKKPKKETVFTVMIKISGVLRKSGKFPGIRTADFMKISKMIYKDAKEKAKSDDIESIKKIALKIAEDDSEEYVEKFNEQKTSTKSNIRKMKSIKGGNLFNNKPTSLMEDIGRDTRDEITITDLYGGNNEELTEDAYRKFNNVNDFMKGLAEESDINTDINRRGPNKNYNFY</sequence>
<proteinExistence type="predicted"/>
<organism evidence="2">
    <name type="scientific">Satyrvirus sp</name>
    <dbReference type="NCBI Taxonomy" id="2487771"/>
    <lineage>
        <taxon>Viruses</taxon>
        <taxon>Varidnaviria</taxon>
        <taxon>Bamfordvirae</taxon>
        <taxon>Nucleocytoviricota</taxon>
        <taxon>Megaviricetes</taxon>
        <taxon>Imitervirales</taxon>
        <taxon>Mimiviridae</taxon>
        <taxon>Megamimivirinae</taxon>
    </lineage>
</organism>
<evidence type="ECO:0000313" key="2">
    <source>
        <dbReference type="EMBL" id="AYV85030.1"/>
    </source>
</evidence>